<evidence type="ECO:0000313" key="1">
    <source>
        <dbReference type="EMBL" id="MDZ5086871.1"/>
    </source>
</evidence>
<accession>A0ACC6MJT6</accession>
<gene>
    <name evidence="1" type="ORF">OHX15_15885</name>
</gene>
<evidence type="ECO:0000313" key="2">
    <source>
        <dbReference type="Proteomes" id="UP001289645"/>
    </source>
</evidence>
<name>A0ACC6MJT6_MYCPF</name>
<protein>
    <submittedName>
        <fullName evidence="1">DKNYY domain-containing protein</fullName>
    </submittedName>
</protein>
<dbReference type="Proteomes" id="UP001289645">
    <property type="component" value="Unassembled WGS sequence"/>
</dbReference>
<comment type="caution">
    <text evidence="1">The sequence shown here is derived from an EMBL/GenBank/DDBJ whole genome shotgun (WGS) entry which is preliminary data.</text>
</comment>
<keyword evidence="2" id="KW-1185">Reference proteome</keyword>
<sequence length="289" mass="31338">MRTIIAATVLVAVALSGGCSTVDEPDSLVDEAGYHVRDNAVYYLNPFPGKAFEIDDADAASFDIIDRTYARDSGQVYINGYPLPGAQPGSFELLERPGFAKDSRRVYQHDQPISTDPGHFELLPGGLSKDSSRVYAPDGAVLSHDPAEFEIVSDEDDYLFAEDGGSVYVNNRPIRGASPSTFEVLSGGYSRDAEHAFYFDRQITDADVASFRVIEGPYAVDSQRVYWMGEVIAGADPASFEVLNANFECSADTRHAFYRQTTIPGARPATFPPDSEVVGCSPASISFAD</sequence>
<dbReference type="EMBL" id="JAOXLN010000016">
    <property type="protein sequence ID" value="MDZ5086871.1"/>
    <property type="molecule type" value="Genomic_DNA"/>
</dbReference>
<proteinExistence type="predicted"/>
<organism evidence="1 2">
    <name type="scientific">Mycolicibacterium parafortuitum</name>
    <name type="common">Mycobacterium parafortuitum</name>
    <dbReference type="NCBI Taxonomy" id="39692"/>
    <lineage>
        <taxon>Bacteria</taxon>
        <taxon>Bacillati</taxon>
        <taxon>Actinomycetota</taxon>
        <taxon>Actinomycetes</taxon>
        <taxon>Mycobacteriales</taxon>
        <taxon>Mycobacteriaceae</taxon>
        <taxon>Mycolicibacterium</taxon>
    </lineage>
</organism>
<reference evidence="1 2" key="1">
    <citation type="journal article" date="2021" name="Chemosphere">
        <title>Bioballs carrying a syntrophic Rhodococcus and Mycolicibacterium consortium for simultaneous sorption and biodegradation of fuel oil in contaminated freshwater.</title>
        <authorList>
            <person name="Naloka K."/>
            <person name="Polrit D."/>
            <person name="Muangchinda C."/>
            <person name="Thoetkiattikul H."/>
            <person name="Pinyakong O."/>
        </authorList>
    </citation>
    <scope>NUCLEOTIDE SEQUENCE [LARGE SCALE GENOMIC DNA]</scope>
    <source>
        <strain evidence="1 2">J101</strain>
    </source>
</reference>